<reference evidence="2" key="1">
    <citation type="submission" date="2022-11" db="UniProtKB">
        <authorList>
            <consortium name="WormBaseParasite"/>
        </authorList>
    </citation>
    <scope>IDENTIFICATION</scope>
</reference>
<dbReference type="WBParaSite" id="ACRNAN_scaffold10605.g25243.t1">
    <property type="protein sequence ID" value="ACRNAN_scaffold10605.g25243.t1"/>
    <property type="gene ID" value="ACRNAN_scaffold10605.g25243"/>
</dbReference>
<protein>
    <submittedName>
        <fullName evidence="2">Uncharacterized protein</fullName>
    </submittedName>
</protein>
<sequence length="115" mass="12734">MGQQPSSFVVEIATPRYGKFQSLPQKDPEEEDAQWRITVNPAAELAANEQLRSLISRLNHVQKHFAPSDARQILAALHYLDISQDLMLPLLTVISNATAFTANQVLKTSASEMSS</sequence>
<evidence type="ECO:0000313" key="1">
    <source>
        <dbReference type="Proteomes" id="UP000887540"/>
    </source>
</evidence>
<dbReference type="AlphaFoldDB" id="A0A914CHM2"/>
<keyword evidence="1" id="KW-1185">Reference proteome</keyword>
<proteinExistence type="predicted"/>
<dbReference type="Proteomes" id="UP000887540">
    <property type="component" value="Unplaced"/>
</dbReference>
<organism evidence="1 2">
    <name type="scientific">Acrobeloides nanus</name>
    <dbReference type="NCBI Taxonomy" id="290746"/>
    <lineage>
        <taxon>Eukaryota</taxon>
        <taxon>Metazoa</taxon>
        <taxon>Ecdysozoa</taxon>
        <taxon>Nematoda</taxon>
        <taxon>Chromadorea</taxon>
        <taxon>Rhabditida</taxon>
        <taxon>Tylenchina</taxon>
        <taxon>Cephalobomorpha</taxon>
        <taxon>Cephaloboidea</taxon>
        <taxon>Cephalobidae</taxon>
        <taxon>Acrobeloides</taxon>
    </lineage>
</organism>
<evidence type="ECO:0000313" key="2">
    <source>
        <dbReference type="WBParaSite" id="ACRNAN_scaffold10605.g25243.t1"/>
    </source>
</evidence>
<accession>A0A914CHM2</accession>
<name>A0A914CHM2_9BILA</name>